<accession>A0A9Q1FCE2</accession>
<reference evidence="2" key="1">
    <citation type="journal article" date="2023" name="Science">
        <title>Genome structures resolve the early diversification of teleost fishes.</title>
        <authorList>
            <person name="Parey E."/>
            <person name="Louis A."/>
            <person name="Montfort J."/>
            <person name="Bouchez O."/>
            <person name="Roques C."/>
            <person name="Iampietro C."/>
            <person name="Lluch J."/>
            <person name="Castinel A."/>
            <person name="Donnadieu C."/>
            <person name="Desvignes T."/>
            <person name="Floi Bucao C."/>
            <person name="Jouanno E."/>
            <person name="Wen M."/>
            <person name="Mejri S."/>
            <person name="Dirks R."/>
            <person name="Jansen H."/>
            <person name="Henkel C."/>
            <person name="Chen W.J."/>
            <person name="Zahm M."/>
            <person name="Cabau C."/>
            <person name="Klopp C."/>
            <person name="Thompson A.W."/>
            <person name="Robinson-Rechavi M."/>
            <person name="Braasch I."/>
            <person name="Lecointre G."/>
            <person name="Bobe J."/>
            <person name="Postlethwait J.H."/>
            <person name="Berthelot C."/>
            <person name="Roest Crollius H."/>
            <person name="Guiguen Y."/>
        </authorList>
    </citation>
    <scope>NUCLEOTIDE SEQUENCE</scope>
    <source>
        <strain evidence="2">WJC10195</strain>
    </source>
</reference>
<evidence type="ECO:0000313" key="2">
    <source>
        <dbReference type="EMBL" id="KAJ8355725.1"/>
    </source>
</evidence>
<proteinExistence type="predicted"/>
<keyword evidence="3" id="KW-1185">Reference proteome</keyword>
<evidence type="ECO:0000256" key="1">
    <source>
        <dbReference type="SAM" id="MobiDB-lite"/>
    </source>
</evidence>
<dbReference type="EMBL" id="JAINUF010000006">
    <property type="protein sequence ID" value="KAJ8355725.1"/>
    <property type="molecule type" value="Genomic_DNA"/>
</dbReference>
<gene>
    <name evidence="2" type="ORF">SKAU_G00185190</name>
</gene>
<name>A0A9Q1FCE2_SYNKA</name>
<evidence type="ECO:0000313" key="3">
    <source>
        <dbReference type="Proteomes" id="UP001152622"/>
    </source>
</evidence>
<sequence>MALESKSRGLGDRIRTGEKSRLRRRRPRRGQWNVTVAPFFWSYNPEKNWPLQQRNVEPGLVAQMCALGALSTAPWTSCGRSPKHLHFLLNRWHLGSAFPVGLYGLRISEKSLRYTRLWLLTAVSQHGNAVDANPLTSDLSQIP</sequence>
<feature type="compositionally biased region" description="Basic and acidic residues" evidence="1">
    <location>
        <begin position="1"/>
        <end position="20"/>
    </location>
</feature>
<protein>
    <submittedName>
        <fullName evidence="2">Uncharacterized protein</fullName>
    </submittedName>
</protein>
<dbReference type="Proteomes" id="UP001152622">
    <property type="component" value="Chromosome 6"/>
</dbReference>
<feature type="region of interest" description="Disordered" evidence="1">
    <location>
        <begin position="1"/>
        <end position="27"/>
    </location>
</feature>
<dbReference type="AlphaFoldDB" id="A0A9Q1FCE2"/>
<comment type="caution">
    <text evidence="2">The sequence shown here is derived from an EMBL/GenBank/DDBJ whole genome shotgun (WGS) entry which is preliminary data.</text>
</comment>
<organism evidence="2 3">
    <name type="scientific">Synaphobranchus kaupii</name>
    <name type="common">Kaup's arrowtooth eel</name>
    <dbReference type="NCBI Taxonomy" id="118154"/>
    <lineage>
        <taxon>Eukaryota</taxon>
        <taxon>Metazoa</taxon>
        <taxon>Chordata</taxon>
        <taxon>Craniata</taxon>
        <taxon>Vertebrata</taxon>
        <taxon>Euteleostomi</taxon>
        <taxon>Actinopterygii</taxon>
        <taxon>Neopterygii</taxon>
        <taxon>Teleostei</taxon>
        <taxon>Anguilliformes</taxon>
        <taxon>Synaphobranchidae</taxon>
        <taxon>Synaphobranchus</taxon>
    </lineage>
</organism>